<dbReference type="RefSeq" id="WP_174903028.1">
    <property type="nucleotide sequence ID" value="NZ_CABVPP010000027.1"/>
</dbReference>
<protein>
    <submittedName>
        <fullName evidence="3">Putative transmembrane protein</fullName>
    </submittedName>
</protein>
<keyword evidence="1" id="KW-1133">Transmembrane helix</keyword>
<name>A0A6P2MB39_9BURK</name>
<gene>
    <name evidence="3" type="ORF">BPS26883_03674</name>
    <name evidence="2" type="ORF">FEQ00_06058</name>
</gene>
<dbReference type="EMBL" id="CABVPP010000027">
    <property type="protein sequence ID" value="VWB77087.1"/>
    <property type="molecule type" value="Genomic_DNA"/>
</dbReference>
<feature type="transmembrane region" description="Helical" evidence="1">
    <location>
        <begin position="52"/>
        <end position="73"/>
    </location>
</feature>
<dbReference type="Proteomes" id="UP000494162">
    <property type="component" value="Unassembled WGS sequence"/>
</dbReference>
<feature type="transmembrane region" description="Helical" evidence="1">
    <location>
        <begin position="85"/>
        <end position="104"/>
    </location>
</feature>
<evidence type="ECO:0000313" key="3">
    <source>
        <dbReference type="EMBL" id="VWB77087.1"/>
    </source>
</evidence>
<sequence>MKRTVLAVLGIAWGLFVTWASIYAANHIHWPEVKSHATGCNDMEHCAPHARFVAELLVSLLWPAAVFGMLNAVAYQRWSGRSWSIAFGVATLLAILFYVAPYAIPAFGLAHD</sequence>
<dbReference type="GeneID" id="93170706"/>
<dbReference type="Proteomes" id="UP001248067">
    <property type="component" value="Unassembled WGS sequence"/>
</dbReference>
<reference evidence="3 4" key="2">
    <citation type="submission" date="2019-09" db="EMBL/GenBank/DDBJ databases">
        <authorList>
            <person name="Depoorter E."/>
        </authorList>
    </citation>
    <scope>NUCLEOTIDE SEQUENCE [LARGE SCALE GENOMIC DNA]</scope>
    <source>
        <strain evidence="3">LMG 26883</strain>
    </source>
</reference>
<evidence type="ECO:0000313" key="2">
    <source>
        <dbReference type="EMBL" id="MDR8757602.1"/>
    </source>
</evidence>
<evidence type="ECO:0000313" key="4">
    <source>
        <dbReference type="Proteomes" id="UP000494162"/>
    </source>
</evidence>
<keyword evidence="1" id="KW-0472">Membrane</keyword>
<proteinExistence type="predicted"/>
<organism evidence="3 4">
    <name type="scientific">Burkholderia pseudomultivorans</name>
    <dbReference type="NCBI Taxonomy" id="1207504"/>
    <lineage>
        <taxon>Bacteria</taxon>
        <taxon>Pseudomonadati</taxon>
        <taxon>Pseudomonadota</taxon>
        <taxon>Betaproteobacteria</taxon>
        <taxon>Burkholderiales</taxon>
        <taxon>Burkholderiaceae</taxon>
        <taxon>Burkholderia</taxon>
        <taxon>Burkholderia cepacia complex</taxon>
    </lineage>
</organism>
<reference evidence="2 5" key="1">
    <citation type="submission" date="2019-06" db="EMBL/GenBank/DDBJ databases">
        <title>Evolution of Burkholderia multivorans in the lungs of Cystic Fibrosis patients.</title>
        <authorList>
            <person name="Moreira L.M."/>
        </authorList>
    </citation>
    <scope>NUCLEOTIDE SEQUENCE [LARGE SCALE GENOMIC DNA]</scope>
    <source>
        <strain evidence="2 5">VC13239</strain>
    </source>
</reference>
<accession>A0A6P2MB39</accession>
<dbReference type="EMBL" id="VJSY01000065">
    <property type="protein sequence ID" value="MDR8757602.1"/>
    <property type="molecule type" value="Genomic_DNA"/>
</dbReference>
<keyword evidence="5" id="KW-1185">Reference proteome</keyword>
<evidence type="ECO:0000256" key="1">
    <source>
        <dbReference type="SAM" id="Phobius"/>
    </source>
</evidence>
<dbReference type="AlphaFoldDB" id="A0A6P2MB39"/>
<keyword evidence="1 3" id="KW-0812">Transmembrane</keyword>
<evidence type="ECO:0000313" key="5">
    <source>
        <dbReference type="Proteomes" id="UP001248067"/>
    </source>
</evidence>